<dbReference type="Proteomes" id="UP001458880">
    <property type="component" value="Unassembled WGS sequence"/>
</dbReference>
<gene>
    <name evidence="3" type="ORF">QE152_g36160</name>
</gene>
<keyword evidence="1" id="KW-0862">Zinc</keyword>
<dbReference type="InterPro" id="IPR025724">
    <property type="entry name" value="GAG-pre-integrase_dom"/>
</dbReference>
<sequence length="529" mass="59784">MASILPLPQLTSTNYSNWRFRVETLLEKEGVKGTLDVTEEELLAMSTTAKETHIKNEIKAKYLIVQCTSDKYTEYVKDAKRAKEMLSSLSNIFERKSTFSKLFVMKKLIKLKCTSEDLQEHFMQVETLLRELEAAGAKLDESDKVCYLLLTMPEKYSVVITAIETVTTDITLSFVKSRLLDAELKFKDSQPETDSNKNCSFSAKKQFVPGKCFQCGEHGHYCKDCPQKNKKPTDGYGHYTRRGRGRNYGRGWRKQVHTTVREENNKKGDEKEISFVAETITAGMIETNSCESRIDFVLDSGATDHLLTEDVLKHMTDIEDLPEKVLIRVANGNALTAFKKGKLTLKYGEIDIVLNALVVPNLTHNLLSVKKINEKGNHVVFEKVKYGEIDIVLNALVVPNLTHNLLSVKKINEKGNHVVFEKAKATIRSSGNTCIECISKGNLYIVSFAVKEEKCNITISGDVWHKRLGHLSEEYMKKMNLPTPTTTCSPCRQGKATRLPFQKVKLPRSKCIGELLHIGGPIRTSTYRK</sequence>
<keyword evidence="1" id="KW-0863">Zinc-finger</keyword>
<evidence type="ECO:0000313" key="3">
    <source>
        <dbReference type="EMBL" id="KAK9687589.1"/>
    </source>
</evidence>
<proteinExistence type="predicted"/>
<reference evidence="3 4" key="1">
    <citation type="journal article" date="2024" name="BMC Genomics">
        <title>De novo assembly and annotation of Popillia japonica's genome with initial clues to its potential as an invasive pest.</title>
        <authorList>
            <person name="Cucini C."/>
            <person name="Boschi S."/>
            <person name="Funari R."/>
            <person name="Cardaioli E."/>
            <person name="Iannotti N."/>
            <person name="Marturano G."/>
            <person name="Paoli F."/>
            <person name="Bruttini M."/>
            <person name="Carapelli A."/>
            <person name="Frati F."/>
            <person name="Nardi F."/>
        </authorList>
    </citation>
    <scope>NUCLEOTIDE SEQUENCE [LARGE SCALE GENOMIC DNA]</scope>
    <source>
        <strain evidence="3">DMR45628</strain>
    </source>
</reference>
<name>A0AAW1IDN5_POPJA</name>
<comment type="caution">
    <text evidence="3">The sequence shown here is derived from an EMBL/GenBank/DDBJ whole genome shotgun (WGS) entry which is preliminary data.</text>
</comment>
<dbReference type="InterPro" id="IPR036875">
    <property type="entry name" value="Znf_CCHC_sf"/>
</dbReference>
<dbReference type="Pfam" id="PF14223">
    <property type="entry name" value="Retrotran_gag_2"/>
    <property type="match status" value="1"/>
</dbReference>
<dbReference type="EMBL" id="JASPKY010000632">
    <property type="protein sequence ID" value="KAK9687589.1"/>
    <property type="molecule type" value="Genomic_DNA"/>
</dbReference>
<dbReference type="PANTHER" id="PTHR47481:SF7">
    <property type="entry name" value="CCHC-TYPE DOMAIN-CONTAINING PROTEIN"/>
    <property type="match status" value="1"/>
</dbReference>
<dbReference type="PROSITE" id="PS50158">
    <property type="entry name" value="ZF_CCHC"/>
    <property type="match status" value="1"/>
</dbReference>
<dbReference type="GO" id="GO:0008270">
    <property type="term" value="F:zinc ion binding"/>
    <property type="evidence" value="ECO:0007669"/>
    <property type="project" value="UniProtKB-KW"/>
</dbReference>
<dbReference type="Pfam" id="PF13976">
    <property type="entry name" value="gag_pre-integrs"/>
    <property type="match status" value="1"/>
</dbReference>
<dbReference type="Gene3D" id="4.10.60.10">
    <property type="entry name" value="Zinc finger, CCHC-type"/>
    <property type="match status" value="1"/>
</dbReference>
<evidence type="ECO:0000256" key="1">
    <source>
        <dbReference type="PROSITE-ProRule" id="PRU00047"/>
    </source>
</evidence>
<protein>
    <submittedName>
        <fullName evidence="3">GAG-pre-integrase domain</fullName>
    </submittedName>
</protein>
<accession>A0AAW1IDN5</accession>
<dbReference type="InterPro" id="IPR054722">
    <property type="entry name" value="PolX-like_BBD"/>
</dbReference>
<evidence type="ECO:0000259" key="2">
    <source>
        <dbReference type="PROSITE" id="PS50158"/>
    </source>
</evidence>
<keyword evidence="1" id="KW-0479">Metal-binding</keyword>
<dbReference type="AlphaFoldDB" id="A0AAW1IDN5"/>
<dbReference type="Pfam" id="PF22936">
    <property type="entry name" value="Pol_BBD"/>
    <property type="match status" value="1"/>
</dbReference>
<dbReference type="GO" id="GO:0003676">
    <property type="term" value="F:nucleic acid binding"/>
    <property type="evidence" value="ECO:0007669"/>
    <property type="project" value="InterPro"/>
</dbReference>
<evidence type="ECO:0000313" key="4">
    <source>
        <dbReference type="Proteomes" id="UP001458880"/>
    </source>
</evidence>
<dbReference type="InterPro" id="IPR001878">
    <property type="entry name" value="Znf_CCHC"/>
</dbReference>
<organism evidence="3 4">
    <name type="scientific">Popillia japonica</name>
    <name type="common">Japanese beetle</name>
    <dbReference type="NCBI Taxonomy" id="7064"/>
    <lineage>
        <taxon>Eukaryota</taxon>
        <taxon>Metazoa</taxon>
        <taxon>Ecdysozoa</taxon>
        <taxon>Arthropoda</taxon>
        <taxon>Hexapoda</taxon>
        <taxon>Insecta</taxon>
        <taxon>Pterygota</taxon>
        <taxon>Neoptera</taxon>
        <taxon>Endopterygota</taxon>
        <taxon>Coleoptera</taxon>
        <taxon>Polyphaga</taxon>
        <taxon>Scarabaeiformia</taxon>
        <taxon>Scarabaeidae</taxon>
        <taxon>Rutelinae</taxon>
        <taxon>Popillia</taxon>
    </lineage>
</organism>
<dbReference type="SUPFAM" id="SSF57756">
    <property type="entry name" value="Retrovirus zinc finger-like domains"/>
    <property type="match status" value="1"/>
</dbReference>
<keyword evidence="4" id="KW-1185">Reference proteome</keyword>
<dbReference type="PANTHER" id="PTHR47481">
    <property type="match status" value="1"/>
</dbReference>
<feature type="domain" description="CCHC-type" evidence="2">
    <location>
        <begin position="211"/>
        <end position="227"/>
    </location>
</feature>